<dbReference type="OrthoDB" id="7933078at2759"/>
<feature type="region of interest" description="Disordered" evidence="6">
    <location>
        <begin position="1"/>
        <end position="34"/>
    </location>
</feature>
<evidence type="ECO:0000256" key="4">
    <source>
        <dbReference type="ARBA" id="ARBA00023136"/>
    </source>
</evidence>
<dbReference type="InterPro" id="IPR006214">
    <property type="entry name" value="Bax_inhibitor_1-related"/>
</dbReference>
<feature type="transmembrane region" description="Helical" evidence="5">
    <location>
        <begin position="227"/>
        <end position="248"/>
    </location>
</feature>
<dbReference type="GO" id="GO:0016020">
    <property type="term" value="C:membrane"/>
    <property type="evidence" value="ECO:0007669"/>
    <property type="project" value="UniProtKB-SubCell"/>
</dbReference>
<feature type="transmembrane region" description="Helical" evidence="5">
    <location>
        <begin position="100"/>
        <end position="121"/>
    </location>
</feature>
<organism evidence="7 8">
    <name type="scientific">Hanseniaspora valbyensis NRRL Y-1626</name>
    <dbReference type="NCBI Taxonomy" id="766949"/>
    <lineage>
        <taxon>Eukaryota</taxon>
        <taxon>Fungi</taxon>
        <taxon>Dikarya</taxon>
        <taxon>Ascomycota</taxon>
        <taxon>Saccharomycotina</taxon>
        <taxon>Saccharomycetes</taxon>
        <taxon>Saccharomycodales</taxon>
        <taxon>Saccharomycodaceae</taxon>
        <taxon>Hanseniaspora</taxon>
    </lineage>
</organism>
<proteinExistence type="inferred from homology"/>
<dbReference type="PANTHER" id="PTHR23291:SF50">
    <property type="entry name" value="PROTEIN LIFEGUARD 4"/>
    <property type="match status" value="1"/>
</dbReference>
<feature type="transmembrane region" description="Helical" evidence="5">
    <location>
        <begin position="254"/>
        <end position="275"/>
    </location>
</feature>
<gene>
    <name evidence="7" type="ORF">HANVADRAFT_51683</name>
</gene>
<name>A0A1B7TI22_9ASCO</name>
<evidence type="ECO:0000313" key="7">
    <source>
        <dbReference type="EMBL" id="OBA28391.1"/>
    </source>
</evidence>
<dbReference type="PANTHER" id="PTHR23291">
    <property type="entry name" value="BAX INHIBITOR-RELATED"/>
    <property type="match status" value="1"/>
</dbReference>
<keyword evidence="3 5" id="KW-1133">Transmembrane helix</keyword>
<feature type="transmembrane region" description="Helical" evidence="5">
    <location>
        <begin position="68"/>
        <end position="88"/>
    </location>
</feature>
<feature type="transmembrane region" description="Helical" evidence="5">
    <location>
        <begin position="151"/>
        <end position="170"/>
    </location>
</feature>
<dbReference type="Proteomes" id="UP000092321">
    <property type="component" value="Unassembled WGS sequence"/>
</dbReference>
<comment type="subcellular location">
    <subcellularLocation>
        <location evidence="1">Membrane</location>
        <topology evidence="1">Multi-pass membrane protein</topology>
    </subcellularLocation>
</comment>
<reference evidence="8" key="1">
    <citation type="journal article" date="2016" name="Proc. Natl. Acad. Sci. U.S.A.">
        <title>Comparative genomics of biotechnologically important yeasts.</title>
        <authorList>
            <person name="Riley R."/>
            <person name="Haridas S."/>
            <person name="Wolfe K.H."/>
            <person name="Lopes M.R."/>
            <person name="Hittinger C.T."/>
            <person name="Goeker M."/>
            <person name="Salamov A.A."/>
            <person name="Wisecaver J.H."/>
            <person name="Long T.M."/>
            <person name="Calvey C.H."/>
            <person name="Aerts A.L."/>
            <person name="Barry K.W."/>
            <person name="Choi C."/>
            <person name="Clum A."/>
            <person name="Coughlan A.Y."/>
            <person name="Deshpande S."/>
            <person name="Douglass A.P."/>
            <person name="Hanson S.J."/>
            <person name="Klenk H.-P."/>
            <person name="LaButti K.M."/>
            <person name="Lapidus A."/>
            <person name="Lindquist E.A."/>
            <person name="Lipzen A.M."/>
            <person name="Meier-Kolthoff J.P."/>
            <person name="Ohm R.A."/>
            <person name="Otillar R.P."/>
            <person name="Pangilinan J.L."/>
            <person name="Peng Y."/>
            <person name="Rokas A."/>
            <person name="Rosa C.A."/>
            <person name="Scheuner C."/>
            <person name="Sibirny A.A."/>
            <person name="Slot J.C."/>
            <person name="Stielow J.B."/>
            <person name="Sun H."/>
            <person name="Kurtzman C.P."/>
            <person name="Blackwell M."/>
            <person name="Grigoriev I.V."/>
            <person name="Jeffries T.W."/>
        </authorList>
    </citation>
    <scope>NUCLEOTIDE SEQUENCE [LARGE SCALE GENOMIC DNA]</scope>
    <source>
        <strain evidence="8">NRRL Y-1626</strain>
    </source>
</reference>
<keyword evidence="2 5" id="KW-0812">Transmembrane</keyword>
<evidence type="ECO:0000256" key="1">
    <source>
        <dbReference type="ARBA" id="ARBA00004141"/>
    </source>
</evidence>
<sequence length="311" mass="35891">MSSKKDFLLPGDENLNNASTPPPPPPSYDTATNNNTNSTYIPYDFIEDYNKPISECNIYIRTIFTKRVFSLLSYQILATFLIQISFYTDFFPKHILFNPFIYWFSFIGAMATVVTLSFAITPIMNPDGEIMNEDDAFGGRFGWMISYNKQLGLLGLFTVFESILVSFITLHYDPRVLMTAVFITLTIVITAYTISAYKAKQYEKKELQGDIDALLEEESTMSLVYRFLWCFTSGLFAFGFILMFLPHSSVAELIFSWVGALIFTVYLFIDMYMVFRKVRPNEEIRCCMMLYTDIINLFLNILRIVGHNNDN</sequence>
<evidence type="ECO:0000256" key="5">
    <source>
        <dbReference type="RuleBase" id="RU004379"/>
    </source>
</evidence>
<evidence type="ECO:0000256" key="6">
    <source>
        <dbReference type="SAM" id="MobiDB-lite"/>
    </source>
</evidence>
<keyword evidence="4 5" id="KW-0472">Membrane</keyword>
<protein>
    <submittedName>
        <fullName evidence="7">Uncharacterized protein</fullName>
    </submittedName>
</protein>
<keyword evidence="8" id="KW-1185">Reference proteome</keyword>
<feature type="transmembrane region" description="Helical" evidence="5">
    <location>
        <begin position="176"/>
        <end position="197"/>
    </location>
</feature>
<evidence type="ECO:0000313" key="8">
    <source>
        <dbReference type="Proteomes" id="UP000092321"/>
    </source>
</evidence>
<comment type="caution">
    <text evidence="7">The sequence shown here is derived from an EMBL/GenBank/DDBJ whole genome shotgun (WGS) entry which is preliminary data.</text>
</comment>
<dbReference type="Pfam" id="PF01027">
    <property type="entry name" value="Bax1-I"/>
    <property type="match status" value="1"/>
</dbReference>
<dbReference type="EMBL" id="LXPE01000004">
    <property type="protein sequence ID" value="OBA28391.1"/>
    <property type="molecule type" value="Genomic_DNA"/>
</dbReference>
<comment type="similarity">
    <text evidence="5">Belongs to the BI1 family.</text>
</comment>
<evidence type="ECO:0000256" key="3">
    <source>
        <dbReference type="ARBA" id="ARBA00022989"/>
    </source>
</evidence>
<accession>A0A1B7TI22</accession>
<dbReference type="AlphaFoldDB" id="A0A1B7TI22"/>
<evidence type="ECO:0000256" key="2">
    <source>
        <dbReference type="ARBA" id="ARBA00022692"/>
    </source>
</evidence>